<comment type="subcellular location">
    <subcellularLocation>
        <location evidence="1">Membrane</location>
        <topology evidence="1">Multi-pass membrane protein</topology>
    </subcellularLocation>
</comment>
<evidence type="ECO:0000313" key="9">
    <source>
        <dbReference type="EMBL" id="QCP53560.1"/>
    </source>
</evidence>
<feature type="transmembrane region" description="Helical" evidence="7">
    <location>
        <begin position="351"/>
        <end position="371"/>
    </location>
</feature>
<dbReference type="GO" id="GO:0042128">
    <property type="term" value="P:nitrate assimilation"/>
    <property type="evidence" value="ECO:0007669"/>
    <property type="project" value="UniProtKB-KW"/>
</dbReference>
<dbReference type="PROSITE" id="PS50850">
    <property type="entry name" value="MFS"/>
    <property type="match status" value="1"/>
</dbReference>
<dbReference type="AlphaFoldDB" id="A0A4V1EIF2"/>
<feature type="transmembrane region" description="Helical" evidence="7">
    <location>
        <begin position="53"/>
        <end position="69"/>
    </location>
</feature>
<dbReference type="InterPro" id="IPR036259">
    <property type="entry name" value="MFS_trans_sf"/>
</dbReference>
<feature type="transmembrane region" description="Helical" evidence="7">
    <location>
        <begin position="105"/>
        <end position="128"/>
    </location>
</feature>
<evidence type="ECO:0000256" key="6">
    <source>
        <dbReference type="ARBA" id="ARBA00023136"/>
    </source>
</evidence>
<dbReference type="KEGG" id="tvl:FAZ95_31465"/>
<keyword evidence="5" id="KW-0534">Nitrate assimilation</keyword>
<dbReference type="PANTHER" id="PTHR23515">
    <property type="entry name" value="HIGH-AFFINITY NITRATE TRANSPORTER 2.3"/>
    <property type="match status" value="1"/>
</dbReference>
<evidence type="ECO:0000313" key="10">
    <source>
        <dbReference type="Proteomes" id="UP000298656"/>
    </source>
</evidence>
<feature type="domain" description="Major facilitator superfamily (MFS) profile" evidence="8">
    <location>
        <begin position="14"/>
        <end position="440"/>
    </location>
</feature>
<evidence type="ECO:0000256" key="1">
    <source>
        <dbReference type="ARBA" id="ARBA00004141"/>
    </source>
</evidence>
<dbReference type="InterPro" id="IPR020846">
    <property type="entry name" value="MFS_dom"/>
</dbReference>
<organism evidence="9 10">
    <name type="scientific">Trinickia violacea</name>
    <dbReference type="NCBI Taxonomy" id="2571746"/>
    <lineage>
        <taxon>Bacteria</taxon>
        <taxon>Pseudomonadati</taxon>
        <taxon>Pseudomonadota</taxon>
        <taxon>Betaproteobacteria</taxon>
        <taxon>Burkholderiales</taxon>
        <taxon>Burkholderiaceae</taxon>
        <taxon>Trinickia</taxon>
    </lineage>
</organism>
<keyword evidence="3 7" id="KW-0812">Transmembrane</keyword>
<dbReference type="InterPro" id="IPR044772">
    <property type="entry name" value="NO3_transporter"/>
</dbReference>
<feature type="transmembrane region" description="Helical" evidence="7">
    <location>
        <begin position="202"/>
        <end position="225"/>
    </location>
</feature>
<evidence type="ECO:0000256" key="5">
    <source>
        <dbReference type="ARBA" id="ARBA00023063"/>
    </source>
</evidence>
<name>A0A4V1EIF2_9BURK</name>
<dbReference type="EMBL" id="CP040078">
    <property type="protein sequence ID" value="QCP53560.1"/>
    <property type="molecule type" value="Genomic_DNA"/>
</dbReference>
<feature type="transmembrane region" description="Helical" evidence="7">
    <location>
        <begin position="12"/>
        <end position="33"/>
    </location>
</feature>
<sequence length="469" mass="48529">MTNLLNSLKSGNWRALLACFLYFDTGFTVWVMFGPLAPFIHKDIAMTPAEQGFLVAVPVLGAAILRVTLGNLYQAYDGRRVALFGVLLSAVPSVVLLLLPAAPSYTLLLVLGVFLGVGGASFAVALPMAGSNYPPKVQGLVLGLAAAGNIGAVLDGFMFPGLADQFGWAKAAGASLPLLALAATALFFWAKDLGVKSGNAPRALGSFCVTLAGLVALVLAVHAGVFGAGKTGVLLLPVLGALLAIAVLPQRYRSVLVEGDTWVVMLVYSITFGGFVGMSSYVTTLLISLYQLPKLEAGLFMSLLAFIGALVRPIGGLIADRISGVRALVLLLAGISACDFAFAAWMPPLPAGIALLVVTYLLFGLGNGATFQLVPQRWAGKTGLMSGIVGAAGGIGGFYLPVIMGIAKESTGSYQMGFATFGGLSAVAFALVVVHRTRWLEWALPKESLAVVEAPNAIPAAALRVDSEA</sequence>
<gene>
    <name evidence="9" type="ORF">FAZ95_31465</name>
</gene>
<evidence type="ECO:0000256" key="4">
    <source>
        <dbReference type="ARBA" id="ARBA00022989"/>
    </source>
</evidence>
<feature type="transmembrane region" description="Helical" evidence="7">
    <location>
        <begin position="261"/>
        <end position="291"/>
    </location>
</feature>
<keyword evidence="10" id="KW-1185">Reference proteome</keyword>
<feature type="transmembrane region" description="Helical" evidence="7">
    <location>
        <begin position="297"/>
        <end position="315"/>
    </location>
</feature>
<evidence type="ECO:0000256" key="3">
    <source>
        <dbReference type="ARBA" id="ARBA00022692"/>
    </source>
</evidence>
<protein>
    <submittedName>
        <fullName evidence="9">NarK/NasA family nitrate transporter</fullName>
    </submittedName>
</protein>
<evidence type="ECO:0000256" key="7">
    <source>
        <dbReference type="SAM" id="Phobius"/>
    </source>
</evidence>
<evidence type="ECO:0000256" key="2">
    <source>
        <dbReference type="ARBA" id="ARBA00008432"/>
    </source>
</evidence>
<feature type="transmembrane region" description="Helical" evidence="7">
    <location>
        <begin position="171"/>
        <end position="190"/>
    </location>
</feature>
<dbReference type="OrthoDB" id="9771451at2"/>
<comment type="similarity">
    <text evidence="2">Belongs to the major facilitator superfamily. Nitrate/nitrite porter (TC 2.A.1.8) family.</text>
</comment>
<proteinExistence type="inferred from homology"/>
<dbReference type="RefSeq" id="WP_137336330.1">
    <property type="nucleotide sequence ID" value="NZ_CP040078.1"/>
</dbReference>
<dbReference type="InterPro" id="IPR011701">
    <property type="entry name" value="MFS"/>
</dbReference>
<feature type="transmembrane region" description="Helical" evidence="7">
    <location>
        <begin position="413"/>
        <end position="434"/>
    </location>
</feature>
<accession>A0A4V1EIF2</accession>
<feature type="transmembrane region" description="Helical" evidence="7">
    <location>
        <begin position="327"/>
        <end position="345"/>
    </location>
</feature>
<keyword evidence="6 7" id="KW-0472">Membrane</keyword>
<dbReference type="Pfam" id="PF07690">
    <property type="entry name" value="MFS_1"/>
    <property type="match status" value="1"/>
</dbReference>
<evidence type="ECO:0000259" key="8">
    <source>
        <dbReference type="PROSITE" id="PS50850"/>
    </source>
</evidence>
<dbReference type="Gene3D" id="1.20.1250.20">
    <property type="entry name" value="MFS general substrate transporter like domains"/>
    <property type="match status" value="2"/>
</dbReference>
<dbReference type="Proteomes" id="UP000298656">
    <property type="component" value="Chromosome 2"/>
</dbReference>
<feature type="transmembrane region" description="Helical" evidence="7">
    <location>
        <begin position="231"/>
        <end position="249"/>
    </location>
</feature>
<feature type="transmembrane region" description="Helical" evidence="7">
    <location>
        <begin position="81"/>
        <end position="99"/>
    </location>
</feature>
<reference evidence="9 10" key="1">
    <citation type="submission" date="2019-05" db="EMBL/GenBank/DDBJ databases">
        <title>Burkholderia sp. DHOD12, isolated from subtropical forest soil.</title>
        <authorList>
            <person name="Gao Z.-H."/>
            <person name="Qiu L.-H."/>
        </authorList>
    </citation>
    <scope>NUCLEOTIDE SEQUENCE [LARGE SCALE GENOMIC DNA]</scope>
    <source>
        <strain evidence="9 10">DHOD12</strain>
    </source>
</reference>
<keyword evidence="4 7" id="KW-1133">Transmembrane helix</keyword>
<feature type="transmembrane region" description="Helical" evidence="7">
    <location>
        <begin position="383"/>
        <end position="407"/>
    </location>
</feature>
<dbReference type="GO" id="GO:0015112">
    <property type="term" value="F:nitrate transmembrane transporter activity"/>
    <property type="evidence" value="ECO:0007669"/>
    <property type="project" value="InterPro"/>
</dbReference>
<dbReference type="SUPFAM" id="SSF103473">
    <property type="entry name" value="MFS general substrate transporter"/>
    <property type="match status" value="1"/>
</dbReference>
<feature type="transmembrane region" description="Helical" evidence="7">
    <location>
        <begin position="140"/>
        <end position="159"/>
    </location>
</feature>
<dbReference type="GO" id="GO:0016020">
    <property type="term" value="C:membrane"/>
    <property type="evidence" value="ECO:0007669"/>
    <property type="project" value="UniProtKB-SubCell"/>
</dbReference>